<keyword evidence="5" id="KW-1185">Reference proteome</keyword>
<keyword evidence="2" id="KW-0812">Transmembrane</keyword>
<reference evidence="4 5" key="1">
    <citation type="submission" date="2019-10" db="EMBL/GenBank/DDBJ databases">
        <title>Nocardia macrotermitis sp. nov. and Nocardia aurantia sp. nov., isolated from the gut of fungus growing-termite Macrotermes natalensis.</title>
        <authorList>
            <person name="Benndorf R."/>
            <person name="Schwitalla J."/>
            <person name="Martin K."/>
            <person name="De Beer W."/>
            <person name="Kaster A.-K."/>
            <person name="Vollmers J."/>
            <person name="Poulsen M."/>
            <person name="Beemelmanns C."/>
        </authorList>
    </citation>
    <scope>NUCLEOTIDE SEQUENCE [LARGE SCALE GENOMIC DNA]</scope>
    <source>
        <strain evidence="4 5">RB56</strain>
    </source>
</reference>
<feature type="transmembrane region" description="Helical" evidence="2">
    <location>
        <begin position="6"/>
        <end position="26"/>
    </location>
</feature>
<dbReference type="PANTHER" id="PTHR30570">
    <property type="entry name" value="PERIPLASMIC PHOSPHATE BINDING COMPONENT OF PHOSPHATE ABC TRANSPORTER"/>
    <property type="match status" value="1"/>
</dbReference>
<feature type="domain" description="PBP" evidence="3">
    <location>
        <begin position="241"/>
        <end position="487"/>
    </location>
</feature>
<dbReference type="AlphaFoldDB" id="A0A7K0DRT9"/>
<dbReference type="InterPro" id="IPR024370">
    <property type="entry name" value="PBP_domain"/>
</dbReference>
<dbReference type="Gene3D" id="3.40.190.10">
    <property type="entry name" value="Periplasmic binding protein-like II"/>
    <property type="match status" value="2"/>
</dbReference>
<evidence type="ECO:0000256" key="1">
    <source>
        <dbReference type="ARBA" id="ARBA00022729"/>
    </source>
</evidence>
<dbReference type="PANTHER" id="PTHR30570:SF1">
    <property type="entry name" value="PHOSPHATE-BINDING PROTEIN PSTS"/>
    <property type="match status" value="1"/>
</dbReference>
<dbReference type="EMBL" id="WEGI01000006">
    <property type="protein sequence ID" value="MQY27534.1"/>
    <property type="molecule type" value="Genomic_DNA"/>
</dbReference>
<sequence>MDHLLTYVFAVVGVVVPVVAFSWEFILSGRKRLGYRVQVNDLVRASADSAEEAAQLGVLQQLLPKKGDDGAKPAKLGDMSIVLLKIENNGWTEIGHEDYRHSDGANSGITFRFPGRTVAGVALTAPSRSMKSVLRDHTSGVKTDLEGSDGLIVLPRFALGREDSYKIMAVLRRHPDVPKHGDELPLPEVDGGIRRGKAIRTESRTRMSTPYAALVTLLVAVVVVQFVTGLITPHTDPMDCEAGRLSLTGSTAIEKVMQDSAARYQQRCPGAHIDATGFKSSNDGLQRLDSGKPADPATQLAFTDGLNTDHPALVARPIAFVLFTPVINPEVTGVESLSRQQIADLYAGRYLNWRELGGPDLPVRLVGRHRSSGSRSAFEHEILEGDQPPDNSVDCHAGAAAPEPPRCEADTTADLLTLVARTPGAIGYSEVATAAADSRIRVIGVDGHRATRAEALAGAYHFGASEYAYSVGALPPDSLAAAFLRFLGFGEGKDILSKYGDAPCAELTDPVGCRPYR</sequence>
<accession>A0A7K0DRT9</accession>
<dbReference type="InterPro" id="IPR050811">
    <property type="entry name" value="Phosphate_ABC_transporter"/>
</dbReference>
<feature type="transmembrane region" description="Helical" evidence="2">
    <location>
        <begin position="211"/>
        <end position="231"/>
    </location>
</feature>
<evidence type="ECO:0000256" key="2">
    <source>
        <dbReference type="SAM" id="Phobius"/>
    </source>
</evidence>
<evidence type="ECO:0000259" key="3">
    <source>
        <dbReference type="Pfam" id="PF12849"/>
    </source>
</evidence>
<protein>
    <recommendedName>
        <fullName evidence="3">PBP domain-containing protein</fullName>
    </recommendedName>
</protein>
<gene>
    <name evidence="4" type="ORF">NRB56_31170</name>
</gene>
<dbReference type="Pfam" id="PF12849">
    <property type="entry name" value="PBP_like_2"/>
    <property type="match status" value="1"/>
</dbReference>
<evidence type="ECO:0000313" key="5">
    <source>
        <dbReference type="Proteomes" id="UP000431401"/>
    </source>
</evidence>
<comment type="caution">
    <text evidence="4">The sequence shown here is derived from an EMBL/GenBank/DDBJ whole genome shotgun (WGS) entry which is preliminary data.</text>
</comment>
<keyword evidence="1" id="KW-0732">Signal</keyword>
<keyword evidence="2" id="KW-0472">Membrane</keyword>
<dbReference type="Proteomes" id="UP000431401">
    <property type="component" value="Unassembled WGS sequence"/>
</dbReference>
<dbReference type="SUPFAM" id="SSF53850">
    <property type="entry name" value="Periplasmic binding protein-like II"/>
    <property type="match status" value="1"/>
</dbReference>
<evidence type="ECO:0000313" key="4">
    <source>
        <dbReference type="EMBL" id="MQY27534.1"/>
    </source>
</evidence>
<organism evidence="4 5">
    <name type="scientific">Nocardia aurantia</name>
    <dbReference type="NCBI Taxonomy" id="2585199"/>
    <lineage>
        <taxon>Bacteria</taxon>
        <taxon>Bacillati</taxon>
        <taxon>Actinomycetota</taxon>
        <taxon>Actinomycetes</taxon>
        <taxon>Mycobacteriales</taxon>
        <taxon>Nocardiaceae</taxon>
        <taxon>Nocardia</taxon>
    </lineage>
</organism>
<name>A0A7K0DRT9_9NOCA</name>
<keyword evidence="2" id="KW-1133">Transmembrane helix</keyword>
<proteinExistence type="predicted"/>